<dbReference type="EMBL" id="UIVT01000002">
    <property type="protein sequence ID" value="SVP90934.1"/>
    <property type="molecule type" value="Genomic_DNA"/>
</dbReference>
<reference evidence="1" key="1">
    <citation type="submission" date="2018-07" db="EMBL/GenBank/DDBJ databases">
        <authorList>
            <person name="Quirk P.G."/>
            <person name="Krulwich T.A."/>
        </authorList>
    </citation>
    <scope>NUCLEOTIDE SEQUENCE</scope>
    <source>
        <strain evidence="1">Anand</strain>
    </source>
</reference>
<dbReference type="VEuPathDB" id="PiroplasmaDB:TA13620"/>
<evidence type="ECO:0000313" key="2">
    <source>
        <dbReference type="EMBL" id="SVP91542.1"/>
    </source>
</evidence>
<organism evidence="1">
    <name type="scientific">Theileria annulata</name>
    <dbReference type="NCBI Taxonomy" id="5874"/>
    <lineage>
        <taxon>Eukaryota</taxon>
        <taxon>Sar</taxon>
        <taxon>Alveolata</taxon>
        <taxon>Apicomplexa</taxon>
        <taxon>Aconoidasida</taxon>
        <taxon>Piroplasmida</taxon>
        <taxon>Theileriidae</taxon>
        <taxon>Theileria</taxon>
    </lineage>
</organism>
<proteinExistence type="predicted"/>
<gene>
    <name evidence="1" type="ORF">TAT_000164600</name>
    <name evidence="2" type="ORF">TAV_000164800</name>
</gene>
<name>A0A3B0MMD8_THEAN</name>
<evidence type="ECO:0000313" key="1">
    <source>
        <dbReference type="EMBL" id="SVP90934.1"/>
    </source>
</evidence>
<sequence length="671" mass="77009">MMGLEMEEFVINRKVNPIGEIGYPSSNFRQNIFEILVLEMLNNTDLNLCCTGIQLLSEVPTIASKSPQILNALFLFLIGPDDELSYLSALSLSKILPLLPEQVSLNFVKACYSNAIKSGHNVQRIKNFTLLILSSKQLKNISTYLYRMVWAVIISLDSHTKLSYQAKAILTEQKIALILSSTLVSIESQTNLKRHRERLEGLLHQNLNFLTLNPKSDLPNFENNRINLLFIRGLIYGLFLVYFSSEVDKPLIDKMADLTNITINNTLNPHKYVNIDKLTDGIDPLLNKKEYFFSFIYYGTCVKLLEFFVKTGNSSVFTQFLDCLKESLKYSSGNVNIIFVAKKCLKYLQNPCTILITLFTLIEPHISGLDSVSRIKILLALLEIIEYSFLTDKENFAQFLSKYNETISNKSLKLIMRPLLQIQNVNYESILSEHDILVHHLYSAVNNETLSETFKTRPIVVDFSTGKSYVGNGSLTVVITKPKFSWGSEYSKILKKQIILNFIENEKRVECCDIYSNLYKVGNLCLRLGFYNEASSIFSRISFVSEDNYYWLRILYNFSNTCNINGVKKSEDLSSYFTKYISSVKNVLGLFKLMRTTNILKSQKQVTKCWDYNLNYHLPNSVLHTFVTLIVCTKLGIADLITCLKDKNCIYTTSYIYIINVIYIYNVWDNN</sequence>
<protein>
    <submittedName>
        <fullName evidence="1">Uncharacterized protein</fullName>
    </submittedName>
</protein>
<dbReference type="AlphaFoldDB" id="A0A3B0MMD8"/>
<accession>A0A3B0MMD8</accession>
<dbReference type="EMBL" id="UIVS01000002">
    <property type="protein sequence ID" value="SVP91542.1"/>
    <property type="molecule type" value="Genomic_DNA"/>
</dbReference>